<name>A0A372JPX3_9ACTN</name>
<dbReference type="PANTHER" id="PTHR35340:SF5">
    <property type="entry name" value="ASST-DOMAIN-CONTAINING PROTEIN"/>
    <property type="match status" value="1"/>
</dbReference>
<feature type="chain" id="PRO_5038620307" description="ArsR family transcriptional regulator" evidence="1">
    <location>
        <begin position="25"/>
        <end position="493"/>
    </location>
</feature>
<dbReference type="InterPro" id="IPR053143">
    <property type="entry name" value="Arylsulfate_ST"/>
</dbReference>
<evidence type="ECO:0008006" key="4">
    <source>
        <dbReference type="Google" id="ProtNLM"/>
    </source>
</evidence>
<dbReference type="PANTHER" id="PTHR35340">
    <property type="entry name" value="PQQ ENZYME REPEAT PROTEIN-RELATED"/>
    <property type="match status" value="1"/>
</dbReference>
<dbReference type="Proteomes" id="UP000261811">
    <property type="component" value="Unassembled WGS sequence"/>
</dbReference>
<organism evidence="2 3">
    <name type="scientific">Actinomadura logoneensis</name>
    <dbReference type="NCBI Taxonomy" id="2293572"/>
    <lineage>
        <taxon>Bacteria</taxon>
        <taxon>Bacillati</taxon>
        <taxon>Actinomycetota</taxon>
        <taxon>Actinomycetes</taxon>
        <taxon>Streptosporangiales</taxon>
        <taxon>Thermomonosporaceae</taxon>
        <taxon>Actinomadura</taxon>
    </lineage>
</organism>
<evidence type="ECO:0000313" key="2">
    <source>
        <dbReference type="EMBL" id="RFU41866.1"/>
    </source>
</evidence>
<sequence length="493" mass="53293">MLFSNARWALPAIGAATILTVVLAHDAGADRARPGHAVRAGAFSPASGLPPAPKVTVLRSRPGTAPGLFFTTPQNPTDLAVPHGPTITDGKGRPVWFRPVPAGEIATDLRVQTYQGRRVITWWQGRLVDVGSGGGVGYIADENYRVIATVKGSSSPADLHEFRLTSRGTALLTLYPRATRDLTAVGGPKDGTVFDGVVEEIDIATGRPLWRWSALDHVPVAQTDLPYAARPDGAPYDYFHINSVDEDAEGDLLVSGRFVSTIFKIDRRTGEIEWRLGGRRSSFPLGIGVRFSWQHDAQWAGKNTIKLFDNGCLFLWDGYESRVAWIKVDPERKTTRLVKQVTHPEHLSSIQEGNAQSLPNGNTAVSWGPAGRISEFSQGGGLLFDAALDKDWSTYRMFRFPWHAKPESPPTAVVQGETVHAVWNGATGVARWRLYAGSAQSSMKPVADTAWNGLDTGIPLPPSAADASLVKVEALDAQGEPMGSSNPTPRIGR</sequence>
<dbReference type="Pfam" id="PF14269">
    <property type="entry name" value="Arylsulfotran_2"/>
    <property type="match status" value="1"/>
</dbReference>
<dbReference type="InterPro" id="IPR039535">
    <property type="entry name" value="ASST-like"/>
</dbReference>
<dbReference type="EMBL" id="QURH01000180">
    <property type="protein sequence ID" value="RFU41866.1"/>
    <property type="molecule type" value="Genomic_DNA"/>
</dbReference>
<dbReference type="OrthoDB" id="264813at2"/>
<feature type="signal peptide" evidence="1">
    <location>
        <begin position="1"/>
        <end position="24"/>
    </location>
</feature>
<comment type="caution">
    <text evidence="2">The sequence shown here is derived from an EMBL/GenBank/DDBJ whole genome shotgun (WGS) entry which is preliminary data.</text>
</comment>
<evidence type="ECO:0000313" key="3">
    <source>
        <dbReference type="Proteomes" id="UP000261811"/>
    </source>
</evidence>
<keyword evidence="3" id="KW-1185">Reference proteome</keyword>
<accession>A0A372JPX3</accession>
<dbReference type="SUPFAM" id="SSF50998">
    <property type="entry name" value="Quinoprotein alcohol dehydrogenase-like"/>
    <property type="match status" value="1"/>
</dbReference>
<gene>
    <name evidence="2" type="ORF">DZF91_09430</name>
</gene>
<protein>
    <recommendedName>
        <fullName evidence="4">ArsR family transcriptional regulator</fullName>
    </recommendedName>
</protein>
<reference evidence="2 3" key="1">
    <citation type="submission" date="2018-08" db="EMBL/GenBank/DDBJ databases">
        <title>Actinomadura jelena sp. nov., a novel Actinomycete isolated from soil in Chad.</title>
        <authorList>
            <person name="Shi L."/>
        </authorList>
    </citation>
    <scope>NUCLEOTIDE SEQUENCE [LARGE SCALE GENOMIC DNA]</scope>
    <source>
        <strain evidence="2 3">NEAU-G17</strain>
    </source>
</reference>
<dbReference type="InterPro" id="IPR011047">
    <property type="entry name" value="Quinoprotein_ADH-like_sf"/>
</dbReference>
<evidence type="ECO:0000256" key="1">
    <source>
        <dbReference type="SAM" id="SignalP"/>
    </source>
</evidence>
<proteinExistence type="predicted"/>
<dbReference type="AlphaFoldDB" id="A0A372JPX3"/>
<keyword evidence="1" id="KW-0732">Signal</keyword>
<dbReference type="RefSeq" id="WP_117357091.1">
    <property type="nucleotide sequence ID" value="NZ_QURH01000180.1"/>
</dbReference>